<feature type="region of interest" description="Disordered" evidence="1">
    <location>
        <begin position="169"/>
        <end position="197"/>
    </location>
</feature>
<dbReference type="KEGG" id="rpod:E0E05_12370"/>
<gene>
    <name evidence="3" type="ORF">E0E05_12370</name>
</gene>
<reference evidence="3 4" key="1">
    <citation type="journal article" date="2017" name="Int. J. Syst. Evol. Microbiol.">
        <title>Roseitalea porphyridii gen. nov., sp. nov., isolated from a red alga, and reclassification of Hoeflea suaedae Chung et al. 2013 as Pseudohoeflea suaedae gen. nov., comb. nov.</title>
        <authorList>
            <person name="Hyeon J.W."/>
            <person name="Jeong S.E."/>
            <person name="Baek K."/>
            <person name="Jeon C.O."/>
        </authorList>
    </citation>
    <scope>NUCLEOTIDE SEQUENCE [LARGE SCALE GENOMIC DNA]</scope>
    <source>
        <strain evidence="3 4">MA7-20</strain>
    </source>
</reference>
<dbReference type="RefSeq" id="WP_131616992.1">
    <property type="nucleotide sequence ID" value="NZ_CP036532.1"/>
</dbReference>
<feature type="transmembrane region" description="Helical" evidence="2">
    <location>
        <begin position="79"/>
        <end position="99"/>
    </location>
</feature>
<evidence type="ECO:0000256" key="1">
    <source>
        <dbReference type="SAM" id="MobiDB-lite"/>
    </source>
</evidence>
<feature type="transmembrane region" description="Helical" evidence="2">
    <location>
        <begin position="36"/>
        <end position="58"/>
    </location>
</feature>
<keyword evidence="2" id="KW-0472">Membrane</keyword>
<name>A0A4P6V1M4_9HYPH</name>
<keyword evidence="2" id="KW-1133">Transmembrane helix</keyword>
<keyword evidence="4" id="KW-1185">Reference proteome</keyword>
<dbReference type="EMBL" id="CP036532">
    <property type="protein sequence ID" value="QBK31327.1"/>
    <property type="molecule type" value="Genomic_DNA"/>
</dbReference>
<feature type="transmembrane region" description="Helical" evidence="2">
    <location>
        <begin position="119"/>
        <end position="139"/>
    </location>
</feature>
<evidence type="ECO:0000256" key="2">
    <source>
        <dbReference type="SAM" id="Phobius"/>
    </source>
</evidence>
<dbReference type="GeneID" id="90768096"/>
<dbReference type="OrthoDB" id="7995695at2"/>
<organism evidence="3 4">
    <name type="scientific">Roseitalea porphyridii</name>
    <dbReference type="NCBI Taxonomy" id="1852022"/>
    <lineage>
        <taxon>Bacteria</taxon>
        <taxon>Pseudomonadati</taxon>
        <taxon>Pseudomonadota</taxon>
        <taxon>Alphaproteobacteria</taxon>
        <taxon>Hyphomicrobiales</taxon>
        <taxon>Ahrensiaceae</taxon>
        <taxon>Roseitalea</taxon>
    </lineage>
</organism>
<proteinExistence type="predicted"/>
<sequence>MRAILRKWDFVLAAALAAVGAYFLPADAVKEITTELIAFFSIQSAVILPAMIFTAGILKPDGLELSEAGRYYKALKSQMLFWVVLLGLDFVAVTAVIAGKAMQWTLTLPIPGSPDILDVSWVFPAILFFAGSLAILRTIPFVRGVLSLLDLNSEMTQKAIARRNRIEAEAKREKADSSPMALPEGYGEVVQEEFDSK</sequence>
<accession>A0A4P6V1M4</accession>
<dbReference type="Proteomes" id="UP000293719">
    <property type="component" value="Chromosome"/>
</dbReference>
<evidence type="ECO:0000313" key="4">
    <source>
        <dbReference type="Proteomes" id="UP000293719"/>
    </source>
</evidence>
<dbReference type="AlphaFoldDB" id="A0A4P6V1M4"/>
<keyword evidence="2" id="KW-0812">Transmembrane</keyword>
<evidence type="ECO:0000313" key="3">
    <source>
        <dbReference type="EMBL" id="QBK31327.1"/>
    </source>
</evidence>
<protein>
    <submittedName>
        <fullName evidence="3">Uncharacterized protein</fullName>
    </submittedName>
</protein>